<dbReference type="AlphaFoldDB" id="A0A502EDG8"/>
<dbReference type="SUPFAM" id="SSF46785">
    <property type="entry name" value="Winged helix' DNA-binding domain"/>
    <property type="match status" value="1"/>
</dbReference>
<protein>
    <recommendedName>
        <fullName evidence="6">Probable hydrogen peroxide-inducible genes activator</fullName>
    </recommendedName>
</protein>
<comment type="similarity">
    <text evidence="1">Belongs to the LysR transcriptional regulatory family.</text>
</comment>
<dbReference type="PROSITE" id="PS50931">
    <property type="entry name" value="HTH_LYSR"/>
    <property type="match status" value="1"/>
</dbReference>
<feature type="domain" description="HTH lysR-type" evidence="8">
    <location>
        <begin position="1"/>
        <end position="58"/>
    </location>
</feature>
<dbReference type="InterPro" id="IPR005119">
    <property type="entry name" value="LysR_subst-bd"/>
</dbReference>
<keyword evidence="4" id="KW-0010">Activator</keyword>
<dbReference type="GO" id="GO:0003700">
    <property type="term" value="F:DNA-binding transcription factor activity"/>
    <property type="evidence" value="ECO:0007669"/>
    <property type="project" value="InterPro"/>
</dbReference>
<comment type="function">
    <text evidence="7">Required for the induction the katG gene for catalase. Involved in the response to hydrogen peroxide.</text>
</comment>
<dbReference type="Proteomes" id="UP000320095">
    <property type="component" value="Unassembled WGS sequence"/>
</dbReference>
<gene>
    <name evidence="9" type="ORF">EAH80_09675</name>
</gene>
<dbReference type="SUPFAM" id="SSF53850">
    <property type="entry name" value="Periplasmic binding protein-like II"/>
    <property type="match status" value="1"/>
</dbReference>
<dbReference type="PANTHER" id="PTHR30346:SF0">
    <property type="entry name" value="HCA OPERON TRANSCRIPTIONAL ACTIVATOR HCAR"/>
    <property type="match status" value="1"/>
</dbReference>
<evidence type="ECO:0000256" key="6">
    <source>
        <dbReference type="ARBA" id="ARBA00040885"/>
    </source>
</evidence>
<accession>A0A502EDG8</accession>
<sequence>MEFRQLEAFVAVATELHFGRAAERLRMSQPTLSELVRRLEREMGTPLLTRTTRRVALTSAGTELLSRAQAIVSDVSEATAAVRRAANGEVGTVRLGIVPNVEPVLAPHVAEALRRHAPDISLDIQRMWPLDLQQAVVDGVVDVGLTCGLAVDPPGVVGEVFCGERALVGLRSTHRLADRENIDLTDLAGETFGIPSASLFPEWALGQRRVLETAGIFPPTVELETTDVGATGWTRQSGVEWVMTGAALSGLDEDATLIPSTTGLFAYKLQWSSARTQTAAAARFVQLILTVDVPQGWVTQSGHLRFEGASSAEVNEEP</sequence>
<dbReference type="Pfam" id="PF00126">
    <property type="entry name" value="HTH_1"/>
    <property type="match status" value="1"/>
</dbReference>
<evidence type="ECO:0000259" key="8">
    <source>
        <dbReference type="PROSITE" id="PS50931"/>
    </source>
</evidence>
<dbReference type="InterPro" id="IPR036390">
    <property type="entry name" value="WH_DNA-bd_sf"/>
</dbReference>
<dbReference type="EMBL" id="RCZG01000003">
    <property type="protein sequence ID" value="TPG35049.1"/>
    <property type="molecule type" value="Genomic_DNA"/>
</dbReference>
<keyword evidence="2" id="KW-0805">Transcription regulation</keyword>
<dbReference type="PRINTS" id="PR00039">
    <property type="entry name" value="HTHLYSR"/>
</dbReference>
<evidence type="ECO:0000256" key="7">
    <source>
        <dbReference type="ARBA" id="ARBA00056658"/>
    </source>
</evidence>
<dbReference type="FunFam" id="1.10.10.10:FF:000001">
    <property type="entry name" value="LysR family transcriptional regulator"/>
    <property type="match status" value="1"/>
</dbReference>
<reference evidence="9 10" key="1">
    <citation type="journal article" date="2019" name="Environ. Microbiol.">
        <title>Species interactions and distinct microbial communities in high Arctic permafrost affected cryosols are associated with the CH4 and CO2 gas fluxes.</title>
        <authorList>
            <person name="Altshuler I."/>
            <person name="Hamel J."/>
            <person name="Turney S."/>
            <person name="Magnuson E."/>
            <person name="Levesque R."/>
            <person name="Greer C."/>
            <person name="Whyte L.G."/>
        </authorList>
    </citation>
    <scope>NUCLEOTIDE SEQUENCE [LARGE SCALE GENOMIC DNA]</scope>
    <source>
        <strain evidence="9 10">S5.20</strain>
    </source>
</reference>
<dbReference type="GO" id="GO:0032993">
    <property type="term" value="C:protein-DNA complex"/>
    <property type="evidence" value="ECO:0007669"/>
    <property type="project" value="TreeGrafter"/>
</dbReference>
<dbReference type="PANTHER" id="PTHR30346">
    <property type="entry name" value="TRANSCRIPTIONAL DUAL REGULATOR HCAR-RELATED"/>
    <property type="match status" value="1"/>
</dbReference>
<keyword evidence="5" id="KW-0804">Transcription</keyword>
<evidence type="ECO:0000256" key="4">
    <source>
        <dbReference type="ARBA" id="ARBA00023159"/>
    </source>
</evidence>
<evidence type="ECO:0000256" key="1">
    <source>
        <dbReference type="ARBA" id="ARBA00009437"/>
    </source>
</evidence>
<evidence type="ECO:0000256" key="2">
    <source>
        <dbReference type="ARBA" id="ARBA00023015"/>
    </source>
</evidence>
<dbReference type="RefSeq" id="WP_140689874.1">
    <property type="nucleotide sequence ID" value="NZ_RCZG01000003.1"/>
</dbReference>
<evidence type="ECO:0000313" key="10">
    <source>
        <dbReference type="Proteomes" id="UP000320095"/>
    </source>
</evidence>
<dbReference type="Gene3D" id="3.40.190.10">
    <property type="entry name" value="Periplasmic binding protein-like II"/>
    <property type="match status" value="2"/>
</dbReference>
<dbReference type="InterPro" id="IPR036388">
    <property type="entry name" value="WH-like_DNA-bd_sf"/>
</dbReference>
<dbReference type="Pfam" id="PF03466">
    <property type="entry name" value="LysR_substrate"/>
    <property type="match status" value="1"/>
</dbReference>
<dbReference type="GO" id="GO:0003677">
    <property type="term" value="F:DNA binding"/>
    <property type="evidence" value="ECO:0007669"/>
    <property type="project" value="UniProtKB-KW"/>
</dbReference>
<keyword evidence="10" id="KW-1185">Reference proteome</keyword>
<keyword evidence="3" id="KW-0238">DNA-binding</keyword>
<dbReference type="InterPro" id="IPR000847">
    <property type="entry name" value="LysR_HTH_N"/>
</dbReference>
<dbReference type="Gene3D" id="1.10.10.10">
    <property type="entry name" value="Winged helix-like DNA-binding domain superfamily/Winged helix DNA-binding domain"/>
    <property type="match status" value="1"/>
</dbReference>
<evidence type="ECO:0000256" key="3">
    <source>
        <dbReference type="ARBA" id="ARBA00023125"/>
    </source>
</evidence>
<dbReference type="OrthoDB" id="3176554at2"/>
<proteinExistence type="inferred from homology"/>
<name>A0A502EDG8_9MYCO</name>
<evidence type="ECO:0000313" key="9">
    <source>
        <dbReference type="EMBL" id="TPG35049.1"/>
    </source>
</evidence>
<comment type="caution">
    <text evidence="9">The sequence shown here is derived from an EMBL/GenBank/DDBJ whole genome shotgun (WGS) entry which is preliminary data.</text>
</comment>
<organism evidence="9 10">
    <name type="scientific">Mycolicibacterium hodleri</name>
    <dbReference type="NCBI Taxonomy" id="49897"/>
    <lineage>
        <taxon>Bacteria</taxon>
        <taxon>Bacillati</taxon>
        <taxon>Actinomycetota</taxon>
        <taxon>Actinomycetes</taxon>
        <taxon>Mycobacteriales</taxon>
        <taxon>Mycobacteriaceae</taxon>
        <taxon>Mycolicibacterium</taxon>
    </lineage>
</organism>
<evidence type="ECO:0000256" key="5">
    <source>
        <dbReference type="ARBA" id="ARBA00023163"/>
    </source>
</evidence>